<organism evidence="3 4">
    <name type="scientific">Mucilaginibacter conchicola</name>
    <dbReference type="NCBI Taxonomy" id="2303333"/>
    <lineage>
        <taxon>Bacteria</taxon>
        <taxon>Pseudomonadati</taxon>
        <taxon>Bacteroidota</taxon>
        <taxon>Sphingobacteriia</taxon>
        <taxon>Sphingobacteriales</taxon>
        <taxon>Sphingobacteriaceae</taxon>
        <taxon>Mucilaginibacter</taxon>
    </lineage>
</organism>
<dbReference type="AlphaFoldDB" id="A0A372NPN1"/>
<evidence type="ECO:0000313" key="3">
    <source>
        <dbReference type="EMBL" id="RFZ90818.1"/>
    </source>
</evidence>
<dbReference type="PRINTS" id="PR01438">
    <property type="entry name" value="UNVRSLSTRESS"/>
</dbReference>
<reference evidence="3 4" key="1">
    <citation type="submission" date="2018-08" db="EMBL/GenBank/DDBJ databases">
        <title>Mucilaginibacter sp. MYSH2.</title>
        <authorList>
            <person name="Seo T."/>
        </authorList>
    </citation>
    <scope>NUCLEOTIDE SEQUENCE [LARGE SCALE GENOMIC DNA]</scope>
    <source>
        <strain evidence="3 4">MYSH2</strain>
    </source>
</reference>
<dbReference type="CDD" id="cd00293">
    <property type="entry name" value="USP-like"/>
    <property type="match status" value="1"/>
</dbReference>
<keyword evidence="4" id="KW-1185">Reference proteome</keyword>
<dbReference type="InterPro" id="IPR006015">
    <property type="entry name" value="Universal_stress_UspA"/>
</dbReference>
<evidence type="ECO:0000256" key="1">
    <source>
        <dbReference type="ARBA" id="ARBA00008791"/>
    </source>
</evidence>
<dbReference type="Proteomes" id="UP000264217">
    <property type="component" value="Unassembled WGS sequence"/>
</dbReference>
<dbReference type="PANTHER" id="PTHR46268">
    <property type="entry name" value="STRESS RESPONSE PROTEIN NHAX"/>
    <property type="match status" value="1"/>
</dbReference>
<dbReference type="EMBL" id="QWDC01000003">
    <property type="protein sequence ID" value="RFZ90818.1"/>
    <property type="molecule type" value="Genomic_DNA"/>
</dbReference>
<proteinExistence type="inferred from homology"/>
<evidence type="ECO:0000313" key="4">
    <source>
        <dbReference type="Proteomes" id="UP000264217"/>
    </source>
</evidence>
<gene>
    <name evidence="3" type="ORF">D0C36_17855</name>
</gene>
<comment type="caution">
    <text evidence="3">The sequence shown here is derived from an EMBL/GenBank/DDBJ whole genome shotgun (WGS) entry which is preliminary data.</text>
</comment>
<dbReference type="InterPro" id="IPR006016">
    <property type="entry name" value="UspA"/>
</dbReference>
<dbReference type="Gene3D" id="3.40.50.12370">
    <property type="match status" value="1"/>
</dbReference>
<protein>
    <recommendedName>
        <fullName evidence="2">UspA domain-containing protein</fullName>
    </recommendedName>
</protein>
<feature type="domain" description="UspA" evidence="2">
    <location>
        <begin position="210"/>
        <end position="292"/>
    </location>
</feature>
<name>A0A372NPN1_9SPHI</name>
<sequence length="292" mass="32681">MQEPALNYTDMKTYLVPVDFSEAAFNAADFAARLSNQTNVERIILLNAYYISPYEELLPNADMMMLREQEILESLDERHANLNKLKHKLEKLVRAGVQIDVWVNRSHLIRAVVDRVEATDADLVIIGSVGNSSGEGEGLGSHVIGISKASPVPVVVIPPAFKYRTIERAIIACDFKKVKENVPVEVLHKLLGKQHFDLLVVNIDAENKHVEEDPEQLAEETALKSMLKVYKPTYHFVNSPDVISGLLNFADEQNAEMVIALPHRYSFFRSIIHSSISQQLASSSPVPVLLLK</sequence>
<accession>A0A372NPN1</accession>
<feature type="domain" description="UspA" evidence="2">
    <location>
        <begin position="12"/>
        <end position="158"/>
    </location>
</feature>
<dbReference type="Pfam" id="PF00582">
    <property type="entry name" value="Usp"/>
    <property type="match status" value="2"/>
</dbReference>
<evidence type="ECO:0000259" key="2">
    <source>
        <dbReference type="Pfam" id="PF00582"/>
    </source>
</evidence>
<dbReference type="SUPFAM" id="SSF52402">
    <property type="entry name" value="Adenine nucleotide alpha hydrolases-like"/>
    <property type="match status" value="2"/>
</dbReference>
<dbReference type="PANTHER" id="PTHR46268:SF6">
    <property type="entry name" value="UNIVERSAL STRESS PROTEIN UP12"/>
    <property type="match status" value="1"/>
</dbReference>
<comment type="similarity">
    <text evidence="1">Belongs to the universal stress protein A family.</text>
</comment>